<organism evidence="6 7">
    <name type="scientific">Ziziphus jujuba</name>
    <name type="common">Chinese jujube</name>
    <name type="synonym">Ziziphus sativa</name>
    <dbReference type="NCBI Taxonomy" id="326968"/>
    <lineage>
        <taxon>Eukaryota</taxon>
        <taxon>Viridiplantae</taxon>
        <taxon>Streptophyta</taxon>
        <taxon>Embryophyta</taxon>
        <taxon>Tracheophyta</taxon>
        <taxon>Spermatophyta</taxon>
        <taxon>Magnoliopsida</taxon>
        <taxon>eudicotyledons</taxon>
        <taxon>Gunneridae</taxon>
        <taxon>Pentapetalae</taxon>
        <taxon>rosids</taxon>
        <taxon>fabids</taxon>
        <taxon>Rosales</taxon>
        <taxon>Rhamnaceae</taxon>
        <taxon>Paliureae</taxon>
        <taxon>Ziziphus</taxon>
    </lineage>
</organism>
<dbReference type="InterPro" id="IPR003653">
    <property type="entry name" value="Peptidase_C48_C"/>
</dbReference>
<keyword evidence="2" id="KW-0645">Protease</keyword>
<name>A0ABM4A529_ZIZJJ</name>
<evidence type="ECO:0000259" key="5">
    <source>
        <dbReference type="PROSITE" id="PS50600"/>
    </source>
</evidence>
<feature type="domain" description="Ubiquitin-like protease family profile" evidence="5">
    <location>
        <begin position="1"/>
        <end position="121"/>
    </location>
</feature>
<evidence type="ECO:0000256" key="1">
    <source>
        <dbReference type="ARBA" id="ARBA00005234"/>
    </source>
</evidence>
<protein>
    <submittedName>
        <fullName evidence="7">Uncharacterized protein LOC132803261</fullName>
    </submittedName>
</protein>
<keyword evidence="3" id="KW-0378">Hydrolase</keyword>
<evidence type="ECO:0000256" key="2">
    <source>
        <dbReference type="ARBA" id="ARBA00022670"/>
    </source>
</evidence>
<sequence length="141" mass="16016">MQEYVLGIRMKESKPWKYVNHLLIPLNKGNIHWVVGHVDLKERRMTVYDSDKAGNRYKGQIYFQKLCIMLPYLLRSASFYEQRPDLVDSVDEFTCELAQNTPQQRSSGCSTAALMAFLFLSAAFAAALLMGLSAIRCIGDS</sequence>
<evidence type="ECO:0000313" key="7">
    <source>
        <dbReference type="RefSeq" id="XP_060671834.1"/>
    </source>
</evidence>
<keyword evidence="6" id="KW-1185">Reference proteome</keyword>
<evidence type="ECO:0000313" key="6">
    <source>
        <dbReference type="Proteomes" id="UP001652623"/>
    </source>
</evidence>
<reference evidence="7" key="1">
    <citation type="submission" date="2025-08" db="UniProtKB">
        <authorList>
            <consortium name="RefSeq"/>
        </authorList>
    </citation>
    <scope>IDENTIFICATION</scope>
    <source>
        <tissue evidence="7">Seedling</tissue>
    </source>
</reference>
<dbReference type="InterPro" id="IPR038765">
    <property type="entry name" value="Papain-like_cys_pep_sf"/>
</dbReference>
<dbReference type="Gene3D" id="3.40.395.10">
    <property type="entry name" value="Adenoviral Proteinase, Chain A"/>
    <property type="match status" value="1"/>
</dbReference>
<evidence type="ECO:0000256" key="3">
    <source>
        <dbReference type="ARBA" id="ARBA00022801"/>
    </source>
</evidence>
<accession>A0ABM4A529</accession>
<dbReference type="Pfam" id="PF02902">
    <property type="entry name" value="Peptidase_C48"/>
    <property type="match status" value="1"/>
</dbReference>
<proteinExistence type="inferred from homology"/>
<evidence type="ECO:0000256" key="4">
    <source>
        <dbReference type="SAM" id="Phobius"/>
    </source>
</evidence>
<dbReference type="PANTHER" id="PTHR31470:SF53">
    <property type="entry name" value="CYSTEINE PROTEINASES SUPERFAMILY PROTEIN-RELATED"/>
    <property type="match status" value="1"/>
</dbReference>
<gene>
    <name evidence="7" type="primary">LOC132803261</name>
</gene>
<dbReference type="RefSeq" id="XP_060671834.1">
    <property type="nucleotide sequence ID" value="XM_060815851.1"/>
</dbReference>
<keyword evidence="4" id="KW-0812">Transmembrane</keyword>
<dbReference type="GeneID" id="132803261"/>
<feature type="transmembrane region" description="Helical" evidence="4">
    <location>
        <begin position="112"/>
        <end position="135"/>
    </location>
</feature>
<comment type="similarity">
    <text evidence="1">Belongs to the peptidase C48 family.</text>
</comment>
<dbReference type="PANTHER" id="PTHR31470">
    <property type="entry name" value="CYSTEINE PROTEINASES SUPERFAMILY PROTEIN-RELATED-RELATED"/>
    <property type="match status" value="1"/>
</dbReference>
<keyword evidence="4" id="KW-0472">Membrane</keyword>
<dbReference type="Proteomes" id="UP001652623">
    <property type="component" value="Chromosome 3"/>
</dbReference>
<keyword evidence="4" id="KW-1133">Transmembrane helix</keyword>
<dbReference type="SUPFAM" id="SSF54001">
    <property type="entry name" value="Cysteine proteinases"/>
    <property type="match status" value="1"/>
</dbReference>
<dbReference type="PROSITE" id="PS50600">
    <property type="entry name" value="ULP_PROTEASE"/>
    <property type="match status" value="1"/>
</dbReference>